<dbReference type="KEGG" id="nsh:GXM_00575"/>
<name>A0A5P8VRQ6_9NOSO</name>
<gene>
    <name evidence="1" type="ORF">GXM_00575</name>
</gene>
<protein>
    <submittedName>
        <fullName evidence="1">Uncharacterized protein</fullName>
    </submittedName>
</protein>
<dbReference type="RefSeq" id="WP_118164461.1">
    <property type="nucleotide sequence ID" value="NZ_CP045226.1"/>
</dbReference>
<organism evidence="1 2">
    <name type="scientific">Nostoc sphaeroides CCNUC1</name>
    <dbReference type="NCBI Taxonomy" id="2653204"/>
    <lineage>
        <taxon>Bacteria</taxon>
        <taxon>Bacillati</taxon>
        <taxon>Cyanobacteriota</taxon>
        <taxon>Cyanophyceae</taxon>
        <taxon>Nostocales</taxon>
        <taxon>Nostocaceae</taxon>
        <taxon>Nostoc</taxon>
    </lineage>
</organism>
<sequence length="76" mass="8664">MSDSETQQTRQMLGFVPQPNLRVSRFLALTEPYWTIPRLLKFDLSIEQIAQALELNVEQVRQAIEKQGEEGTGSNS</sequence>
<dbReference type="EMBL" id="CP045226">
    <property type="protein sequence ID" value="QFS43102.1"/>
    <property type="molecule type" value="Genomic_DNA"/>
</dbReference>
<evidence type="ECO:0000313" key="2">
    <source>
        <dbReference type="Proteomes" id="UP000326678"/>
    </source>
</evidence>
<reference evidence="1 2" key="1">
    <citation type="submission" date="2019-10" db="EMBL/GenBank/DDBJ databases">
        <title>Genomic and transcriptomic insights into the perfect genentic adaptation of a filamentous nitrogen-fixing cyanobacterium to rice fields.</title>
        <authorList>
            <person name="Chen Z."/>
        </authorList>
    </citation>
    <scope>NUCLEOTIDE SEQUENCE [LARGE SCALE GENOMIC DNA]</scope>
    <source>
        <strain evidence="1">CCNUC1</strain>
    </source>
</reference>
<dbReference type="AlphaFoldDB" id="A0A5P8VRQ6"/>
<evidence type="ECO:0000313" key="1">
    <source>
        <dbReference type="EMBL" id="QFS43102.1"/>
    </source>
</evidence>
<dbReference type="Proteomes" id="UP000326678">
    <property type="component" value="Chromosome Gxm1"/>
</dbReference>
<keyword evidence="2" id="KW-1185">Reference proteome</keyword>
<proteinExistence type="predicted"/>
<accession>A0A5P8VRQ6</accession>